<evidence type="ECO:0008006" key="3">
    <source>
        <dbReference type="Google" id="ProtNLM"/>
    </source>
</evidence>
<dbReference type="Proteomes" id="UP000622552">
    <property type="component" value="Unassembled WGS sequence"/>
</dbReference>
<proteinExistence type="predicted"/>
<reference evidence="1" key="1">
    <citation type="submission" date="2020-11" db="EMBL/GenBank/DDBJ databases">
        <title>Sequencing the genomes of 1000 actinobacteria strains.</title>
        <authorList>
            <person name="Klenk H.-P."/>
        </authorList>
    </citation>
    <scope>NUCLEOTIDE SEQUENCE</scope>
    <source>
        <strain evidence="1">DSM 45356</strain>
    </source>
</reference>
<sequence>MSDPYAELLARAEADPDVLGIVLTGSRARDGMATGHSDTDVIVVVAEYGGAWTNTTRTPELDTIPTSLADLADVSDRWGRYAYRGARVLLDRLDGRVAEQVTAQATLTPAETDAWVREELDGYVNFIYRAAKSRRDGRPDLARLEEIEAASWFGWTLFALYGRVRPYNKYLRWELETYPLPAPWTADRVIAGLTEQPSALYGDLEKVVRAKGYGDVLDSWGPELDLLR</sequence>
<evidence type="ECO:0000313" key="2">
    <source>
        <dbReference type="Proteomes" id="UP000622552"/>
    </source>
</evidence>
<accession>A0A8J7KNY5</accession>
<dbReference type="RefSeq" id="WP_197002773.1">
    <property type="nucleotide sequence ID" value="NZ_BONS01000002.1"/>
</dbReference>
<dbReference type="InterPro" id="IPR043519">
    <property type="entry name" value="NT_sf"/>
</dbReference>
<comment type="caution">
    <text evidence="1">The sequence shown here is derived from an EMBL/GenBank/DDBJ whole genome shotgun (WGS) entry which is preliminary data.</text>
</comment>
<organism evidence="1 2">
    <name type="scientific">Longispora fulva</name>
    <dbReference type="NCBI Taxonomy" id="619741"/>
    <lineage>
        <taxon>Bacteria</taxon>
        <taxon>Bacillati</taxon>
        <taxon>Actinomycetota</taxon>
        <taxon>Actinomycetes</taxon>
        <taxon>Micromonosporales</taxon>
        <taxon>Micromonosporaceae</taxon>
        <taxon>Longispora</taxon>
    </lineage>
</organism>
<gene>
    <name evidence="1" type="ORF">IW245_001896</name>
</gene>
<name>A0A8J7KNY5_9ACTN</name>
<protein>
    <recommendedName>
        <fullName evidence="3">Polymerase nucleotidyl transferase domain-containing protein</fullName>
    </recommendedName>
</protein>
<dbReference type="EMBL" id="JADOUF010000001">
    <property type="protein sequence ID" value="MBG6135702.1"/>
    <property type="molecule type" value="Genomic_DNA"/>
</dbReference>
<evidence type="ECO:0000313" key="1">
    <source>
        <dbReference type="EMBL" id="MBG6135702.1"/>
    </source>
</evidence>
<keyword evidence="2" id="KW-1185">Reference proteome</keyword>
<dbReference type="SUPFAM" id="SSF81301">
    <property type="entry name" value="Nucleotidyltransferase"/>
    <property type="match status" value="1"/>
</dbReference>
<dbReference type="AlphaFoldDB" id="A0A8J7KNY5"/>